<evidence type="ECO:0000313" key="3">
    <source>
        <dbReference type="EMBL" id="VFK55971.1"/>
    </source>
</evidence>
<dbReference type="AlphaFoldDB" id="A0A450ZQI6"/>
<feature type="compositionally biased region" description="Basic and acidic residues" evidence="1">
    <location>
        <begin position="97"/>
        <end position="123"/>
    </location>
</feature>
<feature type="region of interest" description="Disordered" evidence="1">
    <location>
        <begin position="89"/>
        <end position="123"/>
    </location>
</feature>
<dbReference type="Pfam" id="PF12441">
    <property type="entry name" value="CopG_antitoxin"/>
    <property type="match status" value="1"/>
</dbReference>
<name>A0A450ZQI6_9GAMM</name>
<protein>
    <submittedName>
        <fullName evidence="3">Predicted DNA binding protein, CopG/RHH family</fullName>
    </submittedName>
</protein>
<organism evidence="3">
    <name type="scientific">Candidatus Kentrum sp. TC</name>
    <dbReference type="NCBI Taxonomy" id="2126339"/>
    <lineage>
        <taxon>Bacteria</taxon>
        <taxon>Pseudomonadati</taxon>
        <taxon>Pseudomonadota</taxon>
        <taxon>Gammaproteobacteria</taxon>
        <taxon>Candidatus Kentrum</taxon>
    </lineage>
</organism>
<reference evidence="3" key="1">
    <citation type="submission" date="2019-02" db="EMBL/GenBank/DDBJ databases">
        <authorList>
            <person name="Gruber-Vodicka R. H."/>
            <person name="Seah K. B. B."/>
        </authorList>
    </citation>
    <scope>NUCLEOTIDE SEQUENCE</scope>
    <source>
        <strain evidence="2">BECK_BZ125</strain>
        <strain evidence="3">BECK_BZ126</strain>
    </source>
</reference>
<proteinExistence type="predicted"/>
<evidence type="ECO:0000256" key="1">
    <source>
        <dbReference type="SAM" id="MobiDB-lite"/>
    </source>
</evidence>
<dbReference type="EMBL" id="CAADFW010000008">
    <property type="protein sequence ID" value="VFK55971.1"/>
    <property type="molecule type" value="Genomic_DNA"/>
</dbReference>
<dbReference type="EMBL" id="CAADFT010000006">
    <property type="protein sequence ID" value="VFK40072.1"/>
    <property type="molecule type" value="Genomic_DNA"/>
</dbReference>
<accession>A0A450ZQI6</accession>
<sequence>MSDKEKLGKFPRFETDREAEDFVDTADLSEYDFSGFMPLDRFEFQPKDASINLRLPRRQLDAVKSEAAKQGVPYQRFIRELLQRGMETLRLSASRTPSREPRPFRVSWERRSPGRQLRQSERL</sequence>
<dbReference type="InterPro" id="IPR022148">
    <property type="entry name" value="CopG_antitoxin"/>
</dbReference>
<evidence type="ECO:0000313" key="2">
    <source>
        <dbReference type="EMBL" id="VFK40072.1"/>
    </source>
</evidence>
<gene>
    <name evidence="2" type="ORF">BECKTC1821E_GA0114239_100656</name>
    <name evidence="3" type="ORF">BECKTC1821F_GA0114240_100857</name>
</gene>